<name>A0A6N9I4R0_9LACO</name>
<evidence type="ECO:0000256" key="1">
    <source>
        <dbReference type="SAM" id="Phobius"/>
    </source>
</evidence>
<reference evidence="2 3" key="1">
    <citation type="journal article" date="2019" name="Appl. Environ. Microbiol.">
        <title>Genetic determinants of hydroxycinnamic acid metabolism in heterofermentative lactobacilli.</title>
        <authorList>
            <person name="Gaur G."/>
            <person name="Oh J.H."/>
            <person name="Filannino P."/>
            <person name="Gobbetti M."/>
            <person name="van Pijkeren J.P."/>
            <person name="Ganzle M.G."/>
        </authorList>
    </citation>
    <scope>NUCLEOTIDE SEQUENCE [LARGE SCALE GENOMIC DNA]</scope>
    <source>
        <strain evidence="2 3">C5</strain>
    </source>
</reference>
<accession>A0A6N9I4R0</accession>
<dbReference type="RefSeq" id="WP_161003808.1">
    <property type="nucleotide sequence ID" value="NZ_WEZQ01000014.1"/>
</dbReference>
<evidence type="ECO:0000313" key="3">
    <source>
        <dbReference type="Proteomes" id="UP000449209"/>
    </source>
</evidence>
<dbReference type="Proteomes" id="UP000449209">
    <property type="component" value="Unassembled WGS sequence"/>
</dbReference>
<comment type="caution">
    <text evidence="2">The sequence shown here is derived from an EMBL/GenBank/DDBJ whole genome shotgun (WGS) entry which is preliminary data.</text>
</comment>
<gene>
    <name evidence="2" type="ORF">GB993_07855</name>
</gene>
<feature type="transmembrane region" description="Helical" evidence="1">
    <location>
        <begin position="7"/>
        <end position="28"/>
    </location>
</feature>
<evidence type="ECO:0000313" key="2">
    <source>
        <dbReference type="EMBL" id="MYV17416.1"/>
    </source>
</evidence>
<keyword evidence="1" id="KW-0812">Transmembrane</keyword>
<organism evidence="2 3">
    <name type="scientific">Furfurilactobacillus milii</name>
    <dbReference type="NCBI Taxonomy" id="2888272"/>
    <lineage>
        <taxon>Bacteria</taxon>
        <taxon>Bacillati</taxon>
        <taxon>Bacillota</taxon>
        <taxon>Bacilli</taxon>
        <taxon>Lactobacillales</taxon>
        <taxon>Lactobacillaceae</taxon>
        <taxon>Furfurilactobacillus</taxon>
    </lineage>
</organism>
<feature type="transmembrane region" description="Helical" evidence="1">
    <location>
        <begin position="106"/>
        <end position="125"/>
    </location>
</feature>
<keyword evidence="1" id="KW-0472">Membrane</keyword>
<sequence>MKQIVRVYLIGLSPMLFLLLLFSLQPGIGARLSFTPLDGYLVLAYLSFPFAHQFFPNLFHVLHLSRQSHPREVNMPSHQIITPAVPFSFMFTESFSNLGVNFVIDTLIMLISPFLALADILLLSFHQRQRSVIPTSKFYAKPKSGSRK</sequence>
<keyword evidence="1" id="KW-1133">Transmembrane helix</keyword>
<protein>
    <submittedName>
        <fullName evidence="2">Uncharacterized protein</fullName>
    </submittedName>
</protein>
<proteinExistence type="predicted"/>
<dbReference type="EMBL" id="WEZQ01000014">
    <property type="protein sequence ID" value="MYV17416.1"/>
    <property type="molecule type" value="Genomic_DNA"/>
</dbReference>
<dbReference type="AlphaFoldDB" id="A0A6N9I4R0"/>
<dbReference type="OrthoDB" id="9908420at2"/>